<feature type="non-terminal residue" evidence="1">
    <location>
        <position position="91"/>
    </location>
</feature>
<reference evidence="1" key="1">
    <citation type="submission" date="2021-06" db="EMBL/GenBank/DDBJ databases">
        <authorList>
            <person name="Kallberg Y."/>
            <person name="Tangrot J."/>
            <person name="Rosling A."/>
        </authorList>
    </citation>
    <scope>NUCLEOTIDE SEQUENCE</scope>
    <source>
        <strain evidence="1">28 12/20/2015</strain>
    </source>
</reference>
<keyword evidence="2" id="KW-1185">Reference proteome</keyword>
<evidence type="ECO:0000313" key="1">
    <source>
        <dbReference type="EMBL" id="CAG8798165.1"/>
    </source>
</evidence>
<gene>
    <name evidence="1" type="ORF">SPELUC_LOCUS17816</name>
</gene>
<accession>A0ACA9RLP6</accession>
<sequence>NVNEKHIAKTMSNTNGKIETTNCVMSSTQTSIREPTDLGTQVPIEESGSEETNRRKSLEALATVHSYIGSHSRCTRPTEDVFNPEDRKIRE</sequence>
<evidence type="ECO:0000313" key="2">
    <source>
        <dbReference type="Proteomes" id="UP000789366"/>
    </source>
</evidence>
<proteinExistence type="predicted"/>
<comment type="caution">
    <text evidence="1">The sequence shown here is derived from an EMBL/GenBank/DDBJ whole genome shotgun (WGS) entry which is preliminary data.</text>
</comment>
<dbReference type="EMBL" id="CAJVPW010076684">
    <property type="protein sequence ID" value="CAG8798165.1"/>
    <property type="molecule type" value="Genomic_DNA"/>
</dbReference>
<dbReference type="Proteomes" id="UP000789366">
    <property type="component" value="Unassembled WGS sequence"/>
</dbReference>
<organism evidence="1 2">
    <name type="scientific">Cetraspora pellucida</name>
    <dbReference type="NCBI Taxonomy" id="1433469"/>
    <lineage>
        <taxon>Eukaryota</taxon>
        <taxon>Fungi</taxon>
        <taxon>Fungi incertae sedis</taxon>
        <taxon>Mucoromycota</taxon>
        <taxon>Glomeromycotina</taxon>
        <taxon>Glomeromycetes</taxon>
        <taxon>Diversisporales</taxon>
        <taxon>Gigasporaceae</taxon>
        <taxon>Cetraspora</taxon>
    </lineage>
</organism>
<feature type="non-terminal residue" evidence="1">
    <location>
        <position position="1"/>
    </location>
</feature>
<protein>
    <submittedName>
        <fullName evidence="1">4764_t:CDS:1</fullName>
    </submittedName>
</protein>
<name>A0ACA9RLP6_9GLOM</name>